<protein>
    <submittedName>
        <fullName evidence="1">Uncharacterized protein</fullName>
    </submittedName>
</protein>
<dbReference type="AlphaFoldDB" id="A0A3M7SD57"/>
<reference evidence="1 2" key="1">
    <citation type="journal article" date="2018" name="Sci. Rep.">
        <title>Genomic signatures of local adaptation to the degree of environmental predictability in rotifers.</title>
        <authorList>
            <person name="Franch-Gras L."/>
            <person name="Hahn C."/>
            <person name="Garcia-Roger E.M."/>
            <person name="Carmona M.J."/>
            <person name="Serra M."/>
            <person name="Gomez A."/>
        </authorList>
    </citation>
    <scope>NUCLEOTIDE SEQUENCE [LARGE SCALE GENOMIC DNA]</scope>
    <source>
        <strain evidence="1">HYR1</strain>
    </source>
</reference>
<keyword evidence="2" id="KW-1185">Reference proteome</keyword>
<evidence type="ECO:0000313" key="2">
    <source>
        <dbReference type="Proteomes" id="UP000276133"/>
    </source>
</evidence>
<name>A0A3M7SD57_BRAPC</name>
<sequence length="61" mass="7219">MFKALISFSIQLLVHSDSHLTLITLNFGFEIENTYFRKETKQIEKFTFKTNPFNFLGLMLD</sequence>
<accession>A0A3M7SD57</accession>
<dbReference type="EMBL" id="REGN01001634">
    <property type="protein sequence ID" value="RNA33468.1"/>
    <property type="molecule type" value="Genomic_DNA"/>
</dbReference>
<gene>
    <name evidence="1" type="ORF">BpHYR1_012536</name>
</gene>
<organism evidence="1 2">
    <name type="scientific">Brachionus plicatilis</name>
    <name type="common">Marine rotifer</name>
    <name type="synonym">Brachionus muelleri</name>
    <dbReference type="NCBI Taxonomy" id="10195"/>
    <lineage>
        <taxon>Eukaryota</taxon>
        <taxon>Metazoa</taxon>
        <taxon>Spiralia</taxon>
        <taxon>Gnathifera</taxon>
        <taxon>Rotifera</taxon>
        <taxon>Eurotatoria</taxon>
        <taxon>Monogononta</taxon>
        <taxon>Pseudotrocha</taxon>
        <taxon>Ploima</taxon>
        <taxon>Brachionidae</taxon>
        <taxon>Brachionus</taxon>
    </lineage>
</organism>
<proteinExistence type="predicted"/>
<dbReference type="Proteomes" id="UP000276133">
    <property type="component" value="Unassembled WGS sequence"/>
</dbReference>
<evidence type="ECO:0000313" key="1">
    <source>
        <dbReference type="EMBL" id="RNA33468.1"/>
    </source>
</evidence>
<comment type="caution">
    <text evidence="1">The sequence shown here is derived from an EMBL/GenBank/DDBJ whole genome shotgun (WGS) entry which is preliminary data.</text>
</comment>